<dbReference type="SUPFAM" id="SSF100950">
    <property type="entry name" value="NagB/RpiA/CoA transferase-like"/>
    <property type="match status" value="1"/>
</dbReference>
<dbReference type="InterPro" id="IPR000649">
    <property type="entry name" value="IF-2B-related"/>
</dbReference>
<keyword evidence="2" id="KW-0648">Protein biosynthesis</keyword>
<dbReference type="AlphaFoldDB" id="A0ABD5R6L0"/>
<keyword evidence="3" id="KW-1185">Reference proteome</keyword>
<sequence>MIDETVEEIRAMQSHSSSVVAVKATRALRELLDREFTSVEAYERTLEHNAGALRRANPSHASLHNAMRGVLDAVVGETGSVDDAKEATARAIDEVVEDIEAGKHRAAVHAAETFSDGETFLTHDYSSTVMEAVRTACAEGAELTAYCTEARPRYLGRKSAREMAQVEGLETHLMVDGAAGIHLSEVDRVVLGMTCIVNERYYNRVGTFPIVAAAQHEGVPVTVVGSGAKIIEDGFQFENEYRSPIEVLLEPAEGFEIENPAYDETPVDLIDRVITDQGVRTY</sequence>
<evidence type="ECO:0000256" key="1">
    <source>
        <dbReference type="RuleBase" id="RU003814"/>
    </source>
</evidence>
<evidence type="ECO:0000313" key="2">
    <source>
        <dbReference type="EMBL" id="MFC5365646.1"/>
    </source>
</evidence>
<dbReference type="GO" id="GO:0003743">
    <property type="term" value="F:translation initiation factor activity"/>
    <property type="evidence" value="ECO:0007669"/>
    <property type="project" value="UniProtKB-KW"/>
</dbReference>
<dbReference type="InterPro" id="IPR042529">
    <property type="entry name" value="IF_2B-like_C"/>
</dbReference>
<dbReference type="Gene3D" id="3.40.50.10470">
    <property type="entry name" value="Translation initiation factor eif-2b, domain 2"/>
    <property type="match status" value="1"/>
</dbReference>
<dbReference type="EMBL" id="JBHSKX010000001">
    <property type="protein sequence ID" value="MFC5365646.1"/>
    <property type="molecule type" value="Genomic_DNA"/>
</dbReference>
<gene>
    <name evidence="2" type="ORF">ACFPJ5_01760</name>
</gene>
<dbReference type="InterPro" id="IPR027363">
    <property type="entry name" value="M1Pi_N"/>
</dbReference>
<dbReference type="Pfam" id="PF01008">
    <property type="entry name" value="IF-2B"/>
    <property type="match status" value="1"/>
</dbReference>
<keyword evidence="2" id="KW-0396">Initiation factor</keyword>
<organism evidence="2 3">
    <name type="scientific">Salinirubrum litoreum</name>
    <dbReference type="NCBI Taxonomy" id="1126234"/>
    <lineage>
        <taxon>Archaea</taxon>
        <taxon>Methanobacteriati</taxon>
        <taxon>Methanobacteriota</taxon>
        <taxon>Stenosarchaea group</taxon>
        <taxon>Halobacteria</taxon>
        <taxon>Halobacteriales</taxon>
        <taxon>Haloferacaceae</taxon>
        <taxon>Salinirubrum</taxon>
    </lineage>
</organism>
<dbReference type="Gene3D" id="1.20.120.420">
    <property type="entry name" value="translation initiation factor eif-2b, domain 1"/>
    <property type="match status" value="1"/>
</dbReference>
<dbReference type="PANTHER" id="PTHR43475">
    <property type="entry name" value="METHYLTHIORIBOSE-1-PHOSPHATE ISOMERASE"/>
    <property type="match status" value="1"/>
</dbReference>
<reference evidence="2 3" key="1">
    <citation type="journal article" date="2019" name="Int. J. Syst. Evol. Microbiol.">
        <title>The Global Catalogue of Microorganisms (GCM) 10K type strain sequencing project: providing services to taxonomists for standard genome sequencing and annotation.</title>
        <authorList>
            <consortium name="The Broad Institute Genomics Platform"/>
            <consortium name="The Broad Institute Genome Sequencing Center for Infectious Disease"/>
            <person name="Wu L."/>
            <person name="Ma J."/>
        </authorList>
    </citation>
    <scope>NUCLEOTIDE SEQUENCE [LARGE SCALE GENOMIC DNA]</scope>
    <source>
        <strain evidence="2 3">CGMCC 1.12237</strain>
    </source>
</reference>
<comment type="caution">
    <text evidence="2">The sequence shown here is derived from an EMBL/GenBank/DDBJ whole genome shotgun (WGS) entry which is preliminary data.</text>
</comment>
<dbReference type="InterPro" id="IPR037171">
    <property type="entry name" value="NagB/RpiA_transferase-like"/>
</dbReference>
<dbReference type="PANTHER" id="PTHR43475:SF2">
    <property type="entry name" value="RIBOSE 1,5-BISPHOSPHATE ISOMERASE"/>
    <property type="match status" value="1"/>
</dbReference>
<accession>A0ABD5R6L0</accession>
<evidence type="ECO:0000313" key="3">
    <source>
        <dbReference type="Proteomes" id="UP001596201"/>
    </source>
</evidence>
<name>A0ABD5R6L0_9EURY</name>
<proteinExistence type="inferred from homology"/>
<comment type="similarity">
    <text evidence="1">Belongs to the eIF-2B alpha/beta/delta subunits family.</text>
</comment>
<dbReference type="RefSeq" id="WP_227229067.1">
    <property type="nucleotide sequence ID" value="NZ_JAJCVJ010000001.1"/>
</dbReference>
<dbReference type="Proteomes" id="UP001596201">
    <property type="component" value="Unassembled WGS sequence"/>
</dbReference>
<protein>
    <submittedName>
        <fullName evidence="2">Translation initiation factor eIF-2B</fullName>
    </submittedName>
</protein>